<dbReference type="GO" id="GO:0003678">
    <property type="term" value="F:DNA helicase activity"/>
    <property type="evidence" value="ECO:0007669"/>
    <property type="project" value="UniProtKB-EC"/>
</dbReference>
<dbReference type="AlphaFoldDB" id="A0A2H1L0R8"/>
<keyword evidence="1" id="KW-0067">ATP-binding</keyword>
<keyword evidence="1" id="KW-0347">Helicase</keyword>
<keyword evidence="1" id="KW-0378">Hydrolase</keyword>
<organism evidence="1 2">
    <name type="scientific">Brevibacterium aurantiacum</name>
    <dbReference type="NCBI Taxonomy" id="273384"/>
    <lineage>
        <taxon>Bacteria</taxon>
        <taxon>Bacillati</taxon>
        <taxon>Actinomycetota</taxon>
        <taxon>Actinomycetes</taxon>
        <taxon>Micrococcales</taxon>
        <taxon>Brevibacteriaceae</taxon>
        <taxon>Brevibacterium</taxon>
    </lineage>
</organism>
<protein>
    <submittedName>
        <fullName evidence="1">DNA helicase-2 / ATP-dependent DNA helicase PcrA</fullName>
        <ecNumber evidence="1">3.6.4.12</ecNumber>
    </submittedName>
</protein>
<reference evidence="1 2" key="1">
    <citation type="submission" date="2017-03" db="EMBL/GenBank/DDBJ databases">
        <authorList>
            <person name="Afonso C.L."/>
            <person name="Miller P.J."/>
            <person name="Scott M.A."/>
            <person name="Spackman E."/>
            <person name="Goraichik I."/>
            <person name="Dimitrov K.M."/>
            <person name="Suarez D.L."/>
            <person name="Swayne D.E."/>
        </authorList>
    </citation>
    <scope>NUCLEOTIDE SEQUENCE [LARGE SCALE GENOMIC DNA]</scope>
    <source>
        <strain evidence="2">8(6)</strain>
    </source>
</reference>
<sequence>MSLSTSWRNDRSILQVANRIAAGLADSSESPLSARDGAGEGEVSVEISSGAHDPDFLTVGLRALTDWFHTVPAGSSKAVLCR</sequence>
<evidence type="ECO:0000313" key="1">
    <source>
        <dbReference type="EMBL" id="SMY05479.1"/>
    </source>
</evidence>
<dbReference type="Proteomes" id="UP000234300">
    <property type="component" value="Unassembled WGS sequence"/>
</dbReference>
<dbReference type="GO" id="GO:0016787">
    <property type="term" value="F:hydrolase activity"/>
    <property type="evidence" value="ECO:0007669"/>
    <property type="project" value="UniProtKB-KW"/>
</dbReference>
<evidence type="ECO:0000313" key="2">
    <source>
        <dbReference type="Proteomes" id="UP000234300"/>
    </source>
</evidence>
<dbReference type="EC" id="3.6.4.12" evidence="1"/>
<dbReference type="EMBL" id="FXZI01000074">
    <property type="protein sequence ID" value="SMY05479.1"/>
    <property type="molecule type" value="Genomic_DNA"/>
</dbReference>
<name>A0A2H1L0R8_BREAU</name>
<gene>
    <name evidence="1" type="ORF">BAURA86_04106</name>
</gene>
<proteinExistence type="predicted"/>
<accession>A0A2H1L0R8</accession>
<keyword evidence="1" id="KW-0547">Nucleotide-binding</keyword>